<feature type="compositionally biased region" description="Basic and acidic residues" evidence="1">
    <location>
        <begin position="44"/>
        <end position="61"/>
    </location>
</feature>
<proteinExistence type="predicted"/>
<feature type="region of interest" description="Disordered" evidence="1">
    <location>
        <begin position="17"/>
        <end position="61"/>
    </location>
</feature>
<dbReference type="Proteomes" id="UP000593562">
    <property type="component" value="Unassembled WGS sequence"/>
</dbReference>
<dbReference type="AlphaFoldDB" id="A0A7J7D9Q9"/>
<comment type="caution">
    <text evidence="2">The sequence shown here is derived from an EMBL/GenBank/DDBJ whole genome shotgun (WGS) entry which is preliminary data.</text>
</comment>
<dbReference type="OrthoDB" id="749393at2759"/>
<evidence type="ECO:0000313" key="2">
    <source>
        <dbReference type="EMBL" id="KAF5742816.1"/>
    </source>
</evidence>
<evidence type="ECO:0000313" key="3">
    <source>
        <dbReference type="Proteomes" id="UP000593562"/>
    </source>
</evidence>
<dbReference type="EMBL" id="JAAARO010000009">
    <property type="protein sequence ID" value="KAF5742816.1"/>
    <property type="molecule type" value="Genomic_DNA"/>
</dbReference>
<sequence length="169" mass="19945">MIVILQQRRPNSLCIMERKGMDRRQKKKRGREGKDKTEQYSLEKSAKRQEDGHDDRDSNMIRLEDKPPSLHVFDFPWLKDGMISETWEEEWINIEDSFSSSLKEMEMKMEMERVEYLCEECLYESAATCAASLEKLEEMNGWDWGLDMESVDSIWNYFLNQPLEGGATA</sequence>
<dbReference type="InParanoid" id="A0A7J7D9Q9"/>
<organism evidence="2 3">
    <name type="scientific">Tripterygium wilfordii</name>
    <name type="common">Thunder God vine</name>
    <dbReference type="NCBI Taxonomy" id="458696"/>
    <lineage>
        <taxon>Eukaryota</taxon>
        <taxon>Viridiplantae</taxon>
        <taxon>Streptophyta</taxon>
        <taxon>Embryophyta</taxon>
        <taxon>Tracheophyta</taxon>
        <taxon>Spermatophyta</taxon>
        <taxon>Magnoliopsida</taxon>
        <taxon>eudicotyledons</taxon>
        <taxon>Gunneridae</taxon>
        <taxon>Pentapetalae</taxon>
        <taxon>rosids</taxon>
        <taxon>fabids</taxon>
        <taxon>Celastrales</taxon>
        <taxon>Celastraceae</taxon>
        <taxon>Tripterygium</taxon>
    </lineage>
</organism>
<reference evidence="2 3" key="1">
    <citation type="journal article" date="2020" name="Nat. Commun.">
        <title>Genome of Tripterygium wilfordii and identification of cytochrome P450 involved in triptolide biosynthesis.</title>
        <authorList>
            <person name="Tu L."/>
            <person name="Su P."/>
            <person name="Zhang Z."/>
            <person name="Gao L."/>
            <person name="Wang J."/>
            <person name="Hu T."/>
            <person name="Zhou J."/>
            <person name="Zhang Y."/>
            <person name="Zhao Y."/>
            <person name="Liu Y."/>
            <person name="Song Y."/>
            <person name="Tong Y."/>
            <person name="Lu Y."/>
            <person name="Yang J."/>
            <person name="Xu C."/>
            <person name="Jia M."/>
            <person name="Peters R.J."/>
            <person name="Huang L."/>
            <person name="Gao W."/>
        </authorList>
    </citation>
    <scope>NUCLEOTIDE SEQUENCE [LARGE SCALE GENOMIC DNA]</scope>
    <source>
        <strain evidence="3">cv. XIE 37</strain>
        <tissue evidence="2">Leaf</tissue>
    </source>
</reference>
<gene>
    <name evidence="2" type="ORF">HS088_TW09G00876</name>
</gene>
<name>A0A7J7D9Q9_TRIWF</name>
<protein>
    <submittedName>
        <fullName evidence="2">Uncharacterized protein</fullName>
    </submittedName>
</protein>
<keyword evidence="3" id="KW-1185">Reference proteome</keyword>
<accession>A0A7J7D9Q9</accession>
<evidence type="ECO:0000256" key="1">
    <source>
        <dbReference type="SAM" id="MobiDB-lite"/>
    </source>
</evidence>